<reference evidence="2 3" key="1">
    <citation type="submission" date="2016-08" db="EMBL/GenBank/DDBJ databases">
        <title>Draft genome of Fabibacter sp. strain SK-8.</title>
        <authorList>
            <person name="Wong S.-K."/>
            <person name="Hamasaki K."/>
            <person name="Yoshizawa S."/>
        </authorList>
    </citation>
    <scope>NUCLEOTIDE SEQUENCE [LARGE SCALE GENOMIC DNA]</scope>
    <source>
        <strain evidence="2 3">SK-8</strain>
    </source>
</reference>
<dbReference type="RefSeq" id="WP_069835235.1">
    <property type="nucleotide sequence ID" value="NZ_MDGQ01000005.1"/>
</dbReference>
<evidence type="ECO:0000313" key="2">
    <source>
        <dbReference type="EMBL" id="OEJ99773.1"/>
    </source>
</evidence>
<dbReference type="EMBL" id="MDGQ01000005">
    <property type="protein sequence ID" value="OEJ99773.1"/>
    <property type="molecule type" value="Genomic_DNA"/>
</dbReference>
<dbReference type="PANTHER" id="PTHR33993">
    <property type="entry name" value="GLYOXALASE-RELATED"/>
    <property type="match status" value="1"/>
</dbReference>
<dbReference type="AlphaFoldDB" id="A0A1E5SL06"/>
<dbReference type="InterPro" id="IPR037523">
    <property type="entry name" value="VOC_core"/>
</dbReference>
<organism evidence="2 3">
    <name type="scientific">Roseivirga misakiensis</name>
    <dbReference type="NCBI Taxonomy" id="1563681"/>
    <lineage>
        <taxon>Bacteria</taxon>
        <taxon>Pseudomonadati</taxon>
        <taxon>Bacteroidota</taxon>
        <taxon>Cytophagia</taxon>
        <taxon>Cytophagales</taxon>
        <taxon>Roseivirgaceae</taxon>
        <taxon>Roseivirga</taxon>
    </lineage>
</organism>
<sequence length="127" mass="13721">MDKNKEAIYGTIGWIDLTVPGAENVKDFYAAVTGWKPEPVSMGDYNDYNMTANGEPKAGVCHKTGPNADIPSQWIIYINVPDLEKSVAAVEEKGGKLLTEIKSMGSYGRTCYIEDPAGAVCALFEPA</sequence>
<evidence type="ECO:0000259" key="1">
    <source>
        <dbReference type="PROSITE" id="PS51819"/>
    </source>
</evidence>
<dbReference type="InterPro" id="IPR004360">
    <property type="entry name" value="Glyas_Fos-R_dOase_dom"/>
</dbReference>
<dbReference type="Pfam" id="PF00903">
    <property type="entry name" value="Glyoxalase"/>
    <property type="match status" value="1"/>
</dbReference>
<protein>
    <submittedName>
        <fullName evidence="2">Glyoxalase</fullName>
    </submittedName>
</protein>
<accession>A0A1E5SL06</accession>
<gene>
    <name evidence="2" type="ORF">BFP71_09420</name>
</gene>
<proteinExistence type="predicted"/>
<dbReference type="STRING" id="1563681.BFP71_09420"/>
<dbReference type="Gene3D" id="3.10.180.10">
    <property type="entry name" value="2,3-Dihydroxybiphenyl 1,2-Dioxygenase, domain 1"/>
    <property type="match status" value="1"/>
</dbReference>
<feature type="domain" description="VOC" evidence="1">
    <location>
        <begin position="11"/>
        <end position="126"/>
    </location>
</feature>
<comment type="caution">
    <text evidence="2">The sequence shown here is derived from an EMBL/GenBank/DDBJ whole genome shotgun (WGS) entry which is preliminary data.</text>
</comment>
<dbReference type="InterPro" id="IPR029068">
    <property type="entry name" value="Glyas_Bleomycin-R_OHBP_Dase"/>
</dbReference>
<evidence type="ECO:0000313" key="3">
    <source>
        <dbReference type="Proteomes" id="UP000095552"/>
    </source>
</evidence>
<dbReference type="PROSITE" id="PS51819">
    <property type="entry name" value="VOC"/>
    <property type="match status" value="1"/>
</dbReference>
<name>A0A1E5SL06_9BACT</name>
<dbReference type="PANTHER" id="PTHR33993:SF14">
    <property type="entry name" value="GB|AAF24581.1"/>
    <property type="match status" value="1"/>
</dbReference>
<dbReference type="CDD" id="cd07247">
    <property type="entry name" value="SgaA_N_like"/>
    <property type="match status" value="1"/>
</dbReference>
<keyword evidence="3" id="KW-1185">Reference proteome</keyword>
<dbReference type="Proteomes" id="UP000095552">
    <property type="component" value="Unassembled WGS sequence"/>
</dbReference>
<dbReference type="OrthoDB" id="9793039at2"/>
<dbReference type="InterPro" id="IPR052164">
    <property type="entry name" value="Anthracycline_SecMetBiosynth"/>
</dbReference>
<dbReference type="SUPFAM" id="SSF54593">
    <property type="entry name" value="Glyoxalase/Bleomycin resistance protein/Dihydroxybiphenyl dioxygenase"/>
    <property type="match status" value="1"/>
</dbReference>